<dbReference type="OrthoDB" id="5218421at2759"/>
<gene>
    <name evidence="2" type="ORF">DHEL01_v202645</name>
</gene>
<organism evidence="2 3">
    <name type="scientific">Diaporthe helianthi</name>
    <dbReference type="NCBI Taxonomy" id="158607"/>
    <lineage>
        <taxon>Eukaryota</taxon>
        <taxon>Fungi</taxon>
        <taxon>Dikarya</taxon>
        <taxon>Ascomycota</taxon>
        <taxon>Pezizomycotina</taxon>
        <taxon>Sordariomycetes</taxon>
        <taxon>Sordariomycetidae</taxon>
        <taxon>Diaporthales</taxon>
        <taxon>Diaporthaceae</taxon>
        <taxon>Diaporthe</taxon>
    </lineage>
</organism>
<evidence type="ECO:0000313" key="2">
    <source>
        <dbReference type="EMBL" id="POS78958.1"/>
    </source>
</evidence>
<feature type="compositionally biased region" description="Polar residues" evidence="1">
    <location>
        <begin position="1"/>
        <end position="36"/>
    </location>
</feature>
<dbReference type="InParanoid" id="A0A2P5I8Y9"/>
<name>A0A2P5I8Y9_DIAHE</name>
<protein>
    <submittedName>
        <fullName evidence="2">Uncharacterized protein</fullName>
    </submittedName>
</protein>
<proteinExistence type="predicted"/>
<evidence type="ECO:0000256" key="1">
    <source>
        <dbReference type="SAM" id="MobiDB-lite"/>
    </source>
</evidence>
<dbReference type="Proteomes" id="UP000094444">
    <property type="component" value="Unassembled WGS sequence"/>
</dbReference>
<keyword evidence="3" id="KW-1185">Reference proteome</keyword>
<dbReference type="AlphaFoldDB" id="A0A2P5I8Y9"/>
<dbReference type="EMBL" id="MAVT02000147">
    <property type="protein sequence ID" value="POS78958.1"/>
    <property type="molecule type" value="Genomic_DNA"/>
</dbReference>
<reference evidence="2" key="1">
    <citation type="submission" date="2017-09" db="EMBL/GenBank/DDBJ databases">
        <title>Polyketide synthases of a Diaporthe helianthi virulent isolate.</title>
        <authorList>
            <person name="Baroncelli R."/>
        </authorList>
    </citation>
    <scope>NUCLEOTIDE SEQUENCE [LARGE SCALE GENOMIC DNA]</scope>
    <source>
        <strain evidence="2">7/96</strain>
    </source>
</reference>
<feature type="region of interest" description="Disordered" evidence="1">
    <location>
        <begin position="1"/>
        <end position="88"/>
    </location>
</feature>
<sequence>MPLLRMSSQEESYPINNANSPPTPTDLGSYSRTMLQHTKRQMEAFSGNSERRSRVNGSRSSGQHGVGTPAMPNGVHQASSSPDDYHHT</sequence>
<comment type="caution">
    <text evidence="2">The sequence shown here is derived from an EMBL/GenBank/DDBJ whole genome shotgun (WGS) entry which is preliminary data.</text>
</comment>
<evidence type="ECO:0000313" key="3">
    <source>
        <dbReference type="Proteomes" id="UP000094444"/>
    </source>
</evidence>
<accession>A0A2P5I8Y9</accession>